<dbReference type="EMBL" id="MSCO01000002">
    <property type="protein sequence ID" value="PQJ84373.1"/>
    <property type="molecule type" value="Genomic_DNA"/>
</dbReference>
<gene>
    <name evidence="1" type="ORF">BTO22_12585</name>
</gene>
<sequence length="166" mass="18595">MKPYFLLIPAALVVAGCSNPEHTTDPLAPYKNIHIIGNKAQNVGSFNYLAKDNNGYIDKEVIVYFSKIPFTKTFDLCADQGVYIANCQSKITISKTKNKGLIFSYDLNFYNGNYPARVGNMNILLPSTTTRKMDNMTQHVSAEFSEEQFLTADKLEEATFISMKPS</sequence>
<organism evidence="1 2">
    <name type="scientific">Aliivibrio sifiae</name>
    <dbReference type="NCBI Taxonomy" id="566293"/>
    <lineage>
        <taxon>Bacteria</taxon>
        <taxon>Pseudomonadati</taxon>
        <taxon>Pseudomonadota</taxon>
        <taxon>Gammaproteobacteria</taxon>
        <taxon>Vibrionales</taxon>
        <taxon>Vibrionaceae</taxon>
        <taxon>Aliivibrio</taxon>
    </lineage>
</organism>
<dbReference type="Proteomes" id="UP000239263">
    <property type="component" value="Unassembled WGS sequence"/>
</dbReference>
<comment type="caution">
    <text evidence="1">The sequence shown here is derived from an EMBL/GenBank/DDBJ whole genome shotgun (WGS) entry which is preliminary data.</text>
</comment>
<accession>A0A2S7X2F7</accession>
<evidence type="ECO:0000313" key="2">
    <source>
        <dbReference type="Proteomes" id="UP000239263"/>
    </source>
</evidence>
<reference evidence="1 2" key="1">
    <citation type="submission" date="2016-12" db="EMBL/GenBank/DDBJ databases">
        <title>Diversity of luminous bacteria.</title>
        <authorList>
            <person name="Yoshizawa S."/>
            <person name="Kogure K."/>
        </authorList>
    </citation>
    <scope>NUCLEOTIDE SEQUENCE [LARGE SCALE GENOMIC DNA]</scope>
    <source>
        <strain evidence="1 2">ATCC 33715</strain>
    </source>
</reference>
<dbReference type="RefSeq" id="WP_105055842.1">
    <property type="nucleotide sequence ID" value="NZ_CAWNRT010000002.1"/>
</dbReference>
<evidence type="ECO:0008006" key="3">
    <source>
        <dbReference type="Google" id="ProtNLM"/>
    </source>
</evidence>
<name>A0A2S7X2F7_9GAMM</name>
<dbReference type="PROSITE" id="PS51257">
    <property type="entry name" value="PROKAR_LIPOPROTEIN"/>
    <property type="match status" value="1"/>
</dbReference>
<proteinExistence type="predicted"/>
<dbReference type="AlphaFoldDB" id="A0A2S7X2F7"/>
<protein>
    <recommendedName>
        <fullName evidence="3">Lipoprotein</fullName>
    </recommendedName>
</protein>
<evidence type="ECO:0000313" key="1">
    <source>
        <dbReference type="EMBL" id="PQJ84373.1"/>
    </source>
</evidence>
<dbReference type="OrthoDB" id="5918049at2"/>